<name>A0ABX1P9Z1_9CYAN</name>
<evidence type="ECO:0000313" key="4">
    <source>
        <dbReference type="Proteomes" id="UP000718564"/>
    </source>
</evidence>
<evidence type="ECO:0000256" key="1">
    <source>
        <dbReference type="SAM" id="Coils"/>
    </source>
</evidence>
<feature type="compositionally biased region" description="Acidic residues" evidence="2">
    <location>
        <begin position="109"/>
        <end position="120"/>
    </location>
</feature>
<feature type="compositionally biased region" description="Low complexity" evidence="2">
    <location>
        <begin position="123"/>
        <end position="167"/>
    </location>
</feature>
<dbReference type="Proteomes" id="UP000718564">
    <property type="component" value="Unassembled WGS sequence"/>
</dbReference>
<evidence type="ECO:0000313" key="3">
    <source>
        <dbReference type="EMBL" id="NMG20461.1"/>
    </source>
</evidence>
<feature type="compositionally biased region" description="Basic and acidic residues" evidence="2">
    <location>
        <begin position="94"/>
        <end position="108"/>
    </location>
</feature>
<feature type="coiled-coil region" evidence="1">
    <location>
        <begin position="1"/>
        <end position="32"/>
    </location>
</feature>
<keyword evidence="4" id="KW-1185">Reference proteome</keyword>
<feature type="region of interest" description="Disordered" evidence="2">
    <location>
        <begin position="94"/>
        <end position="167"/>
    </location>
</feature>
<organism evidence="3 4">
    <name type="scientific">Brasilonema bromeliae SPC951</name>
    <dbReference type="NCBI Taxonomy" id="385972"/>
    <lineage>
        <taxon>Bacteria</taxon>
        <taxon>Bacillati</taxon>
        <taxon>Cyanobacteriota</taxon>
        <taxon>Cyanophyceae</taxon>
        <taxon>Nostocales</taxon>
        <taxon>Scytonemataceae</taxon>
        <taxon>Brasilonema</taxon>
        <taxon>Bromeliae group (in: Brasilonema)</taxon>
    </lineage>
</organism>
<protein>
    <submittedName>
        <fullName evidence="3">Primosomal protein</fullName>
    </submittedName>
</protein>
<dbReference type="RefSeq" id="WP_169155722.1">
    <property type="nucleotide sequence ID" value="NZ_CAWPJE010000078.1"/>
</dbReference>
<proteinExistence type="predicted"/>
<evidence type="ECO:0000256" key="2">
    <source>
        <dbReference type="SAM" id="MobiDB-lite"/>
    </source>
</evidence>
<comment type="caution">
    <text evidence="3">The sequence shown here is derived from an EMBL/GenBank/DDBJ whole genome shotgun (WGS) entry which is preliminary data.</text>
</comment>
<accession>A0ABX1P9Z1</accession>
<reference evidence="3 4" key="1">
    <citation type="submission" date="2018-06" db="EMBL/GenBank/DDBJ databases">
        <title>Comparative genomics of Brasilonema spp. strains.</title>
        <authorList>
            <person name="Alvarenga D.O."/>
            <person name="Fiore M.F."/>
            <person name="Varani A.M."/>
        </authorList>
    </citation>
    <scope>NUCLEOTIDE SEQUENCE [LARGE SCALE GENOMIC DNA]</scope>
    <source>
        <strain evidence="3 4">SPC951</strain>
    </source>
</reference>
<sequence>MAKAIEQIEREILALEEAIEAIAKELRNAYTNYLTALGQTVQRQLILATYHLCTQGYPETFLSLSLNQRQQLQQAIRKLGQQTAQQLQDFIKTEQEQQKEAAEQHKEDEEIDEDEEDEETDKPSSPTPITLPTSPTSLTPLTTSPTPLTPSGPVTPSTLPPSSTLPPTLTSSTLFSLSSLQSVSSFPNTSNPVELVKWQQNIERVTQEKLKRVSREANLRLQKAGILPKKLPEPILEAAAAAASEASGEVMPGPPNLLNLVIEIDNEQESEDSNLTQIMAINLRLGEIEFADPTLSSYRKQIHTVLLNLRRRGQEYQKQQRERSIAQAEAAWRAIWSED</sequence>
<dbReference type="EMBL" id="QMEB01000096">
    <property type="protein sequence ID" value="NMG20461.1"/>
    <property type="molecule type" value="Genomic_DNA"/>
</dbReference>
<keyword evidence="1" id="KW-0175">Coiled coil</keyword>
<gene>
    <name evidence="3" type="ORF">DP116_13740</name>
</gene>